<feature type="chain" id="PRO_5046832467" description="Fibronectin type III domain-containing protein" evidence="2">
    <location>
        <begin position="32"/>
        <end position="249"/>
    </location>
</feature>
<dbReference type="InterPro" id="IPR013783">
    <property type="entry name" value="Ig-like_fold"/>
</dbReference>
<evidence type="ECO:0000256" key="1">
    <source>
        <dbReference type="SAM" id="MobiDB-lite"/>
    </source>
</evidence>
<reference evidence="4" key="1">
    <citation type="journal article" date="2019" name="Int. J. Syst. Evol. Microbiol.">
        <title>The Global Catalogue of Microorganisms (GCM) 10K type strain sequencing project: providing services to taxonomists for standard genome sequencing and annotation.</title>
        <authorList>
            <consortium name="The Broad Institute Genomics Platform"/>
            <consortium name="The Broad Institute Genome Sequencing Center for Infectious Disease"/>
            <person name="Wu L."/>
            <person name="Ma J."/>
        </authorList>
    </citation>
    <scope>NUCLEOTIDE SEQUENCE [LARGE SCALE GENOMIC DNA]</scope>
    <source>
        <strain evidence="4">DFY28</strain>
    </source>
</reference>
<dbReference type="EMBL" id="JBHSQI010000002">
    <property type="protein sequence ID" value="MFC6152563.1"/>
    <property type="molecule type" value="Genomic_DNA"/>
</dbReference>
<dbReference type="Proteomes" id="UP001596098">
    <property type="component" value="Unassembled WGS sequence"/>
</dbReference>
<dbReference type="Gene3D" id="2.60.40.10">
    <property type="entry name" value="Immunoglobulins"/>
    <property type="match status" value="1"/>
</dbReference>
<feature type="compositionally biased region" description="Basic residues" evidence="1">
    <location>
        <begin position="216"/>
        <end position="226"/>
    </location>
</feature>
<feature type="compositionally biased region" description="Low complexity" evidence="1">
    <location>
        <begin position="182"/>
        <end position="199"/>
    </location>
</feature>
<evidence type="ECO:0000313" key="4">
    <source>
        <dbReference type="Proteomes" id="UP001596098"/>
    </source>
</evidence>
<name>A0ABW1QU78_9ACTN</name>
<organism evidence="3 4">
    <name type="scientific">Nocardioides yefusunii</name>
    <dbReference type="NCBI Taxonomy" id="2500546"/>
    <lineage>
        <taxon>Bacteria</taxon>
        <taxon>Bacillati</taxon>
        <taxon>Actinomycetota</taxon>
        <taxon>Actinomycetes</taxon>
        <taxon>Propionibacteriales</taxon>
        <taxon>Nocardioidaceae</taxon>
        <taxon>Nocardioides</taxon>
    </lineage>
</organism>
<keyword evidence="2" id="KW-0732">Signal</keyword>
<dbReference type="SUPFAM" id="SSF49265">
    <property type="entry name" value="Fibronectin type III"/>
    <property type="match status" value="1"/>
</dbReference>
<evidence type="ECO:0008006" key="5">
    <source>
        <dbReference type="Google" id="ProtNLM"/>
    </source>
</evidence>
<protein>
    <recommendedName>
        <fullName evidence="5">Fibronectin type III domain-containing protein</fullName>
    </recommendedName>
</protein>
<keyword evidence="4" id="KW-1185">Reference proteome</keyword>
<gene>
    <name evidence="3" type="ORF">ACFPWU_02655</name>
</gene>
<evidence type="ECO:0000256" key="2">
    <source>
        <dbReference type="SAM" id="SignalP"/>
    </source>
</evidence>
<evidence type="ECO:0000313" key="3">
    <source>
        <dbReference type="EMBL" id="MFC6152563.1"/>
    </source>
</evidence>
<dbReference type="InterPro" id="IPR036116">
    <property type="entry name" value="FN3_sf"/>
</dbReference>
<dbReference type="RefSeq" id="WP_128219769.1">
    <property type="nucleotide sequence ID" value="NZ_CP034929.1"/>
</dbReference>
<sequence>MRNPSLPRARGALAAMVLTPALVVTGAPAMAQTEPFTSSPLVVAPVDAESPTSTELSGWADGSDVYLSWQPVDGVTAWHLSDTTGAWTTTLEADASEHVFTDVTPGDHLFELRAVNAAGAESAPASVQVFVERSVPRPTGLAATVEGRDVVLTWDPIEGATGWGVGYDWNAEYLSGPPPRTASPTSSPASTSSGSTPRSRAARDVPRPSWSPCPRPPRHRPPRWAWRRASTAPPSPSPGSHRPTRAPHP</sequence>
<proteinExistence type="predicted"/>
<feature type="signal peptide" evidence="2">
    <location>
        <begin position="1"/>
        <end position="31"/>
    </location>
</feature>
<comment type="caution">
    <text evidence="3">The sequence shown here is derived from an EMBL/GenBank/DDBJ whole genome shotgun (WGS) entry which is preliminary data.</text>
</comment>
<accession>A0ABW1QU78</accession>
<feature type="region of interest" description="Disordered" evidence="1">
    <location>
        <begin position="176"/>
        <end position="249"/>
    </location>
</feature>